<evidence type="ECO:0000313" key="3">
    <source>
        <dbReference type="Proteomes" id="UP000295382"/>
    </source>
</evidence>
<keyword evidence="3" id="KW-1185">Reference proteome</keyword>
<feature type="signal peptide" evidence="1">
    <location>
        <begin position="1"/>
        <end position="23"/>
    </location>
</feature>
<feature type="chain" id="PRO_5020207808" evidence="1">
    <location>
        <begin position="24"/>
        <end position="232"/>
    </location>
</feature>
<accession>A0A4R3HWI8</accession>
<dbReference type="EMBL" id="SLZQ01000004">
    <property type="protein sequence ID" value="TCS37522.1"/>
    <property type="molecule type" value="Genomic_DNA"/>
</dbReference>
<comment type="caution">
    <text evidence="2">The sequence shown here is derived from an EMBL/GenBank/DDBJ whole genome shotgun (WGS) entry which is preliminary data.</text>
</comment>
<organism evidence="2 3">
    <name type="scientific">Paucimonas lemoignei</name>
    <name type="common">Pseudomonas lemoignei</name>
    <dbReference type="NCBI Taxonomy" id="29443"/>
    <lineage>
        <taxon>Bacteria</taxon>
        <taxon>Pseudomonadati</taxon>
        <taxon>Pseudomonadota</taxon>
        <taxon>Betaproteobacteria</taxon>
        <taxon>Burkholderiales</taxon>
        <taxon>Burkholderiaceae</taxon>
        <taxon>Paucimonas</taxon>
    </lineage>
</organism>
<dbReference type="Gene3D" id="1.10.10.640">
    <property type="entry name" value="phospholipid-binding protein"/>
    <property type="match status" value="1"/>
</dbReference>
<dbReference type="PIRSF" id="PIRSF004649">
    <property type="entry name" value="MlaC"/>
    <property type="match status" value="1"/>
</dbReference>
<dbReference type="AlphaFoldDB" id="A0A4R3HWI8"/>
<evidence type="ECO:0000313" key="2">
    <source>
        <dbReference type="EMBL" id="TCS37522.1"/>
    </source>
</evidence>
<dbReference type="Proteomes" id="UP000295382">
    <property type="component" value="Unassembled WGS sequence"/>
</dbReference>
<reference evidence="2 3" key="1">
    <citation type="submission" date="2019-03" db="EMBL/GenBank/DDBJ databases">
        <title>Genomic Encyclopedia of Type Strains, Phase IV (KMG-IV): sequencing the most valuable type-strain genomes for metagenomic binning, comparative biology and taxonomic classification.</title>
        <authorList>
            <person name="Goeker M."/>
        </authorList>
    </citation>
    <scope>NUCLEOTIDE SEQUENCE [LARGE SCALE GENOMIC DNA]</scope>
    <source>
        <strain evidence="2 3">DSM 7445</strain>
    </source>
</reference>
<gene>
    <name evidence="2" type="ORF">EDC30_104326</name>
</gene>
<dbReference type="InterPro" id="IPR008869">
    <property type="entry name" value="MlaC/ttg2D"/>
</dbReference>
<dbReference type="PANTHER" id="PTHR36573:SF1">
    <property type="entry name" value="INTERMEMBRANE PHOSPHOLIPID TRANSPORT SYSTEM BINDING PROTEIN MLAC"/>
    <property type="match status" value="1"/>
</dbReference>
<proteinExistence type="predicted"/>
<dbReference type="Gene3D" id="3.10.450.50">
    <property type="match status" value="1"/>
</dbReference>
<dbReference type="Pfam" id="PF05494">
    <property type="entry name" value="MlaC"/>
    <property type="match status" value="1"/>
</dbReference>
<protein>
    <submittedName>
        <fullName evidence="2">Phospholipid transport system substrate-binding protein</fullName>
    </submittedName>
</protein>
<dbReference type="PANTHER" id="PTHR36573">
    <property type="entry name" value="INTERMEMBRANE PHOSPHOLIPID TRANSPORT SYSTEM BINDING PROTEIN MLAC"/>
    <property type="match status" value="1"/>
</dbReference>
<name>A0A4R3HWI8_PAULE</name>
<evidence type="ECO:0000256" key="1">
    <source>
        <dbReference type="SAM" id="SignalP"/>
    </source>
</evidence>
<sequence>MNMKKYYSWMAGMLFLAAMAVSAQLSAQDATQEPPDVLVKRVSQEIIDLATSDKDIQAGNRKRILEVVNQKILPHADFQRATALAVGRHWRTATPEQKTRLIKEFRDLLMYTYAGAMSQIKKGYPLEFLPLRAEPDATDVEVRFQVRRRERSAEPIRVSYRMAKTPEGWKIYDVNVLGVWMSEAYRNTFSSEIARGGIDGLIQALEQKNRQLAAIGGPAVVKEGPLVPSVGS</sequence>
<keyword evidence="1" id="KW-0732">Signal</keyword>